<dbReference type="InterPro" id="IPR036322">
    <property type="entry name" value="WD40_repeat_dom_sf"/>
</dbReference>
<dbReference type="STRING" id="88036.D8SUE2"/>
<keyword evidence="2" id="KW-0677">Repeat</keyword>
<dbReference type="PROSITE" id="PS00678">
    <property type="entry name" value="WD_REPEATS_1"/>
    <property type="match status" value="3"/>
</dbReference>
<dbReference type="eggNOG" id="KOG0272">
    <property type="taxonomic scope" value="Eukaryota"/>
</dbReference>
<dbReference type="Pfam" id="PF00400">
    <property type="entry name" value="WD40"/>
    <property type="match status" value="6"/>
</dbReference>
<dbReference type="InterPro" id="IPR020472">
    <property type="entry name" value="WD40_PAC1"/>
</dbReference>
<name>D8SUE2_SELML</name>
<feature type="repeat" description="WD" evidence="3">
    <location>
        <begin position="515"/>
        <end position="548"/>
    </location>
</feature>
<dbReference type="InParanoid" id="D8SUE2"/>
<dbReference type="AlphaFoldDB" id="D8SUE2"/>
<feature type="repeat" description="WD" evidence="3">
    <location>
        <begin position="266"/>
        <end position="307"/>
    </location>
</feature>
<dbReference type="InterPro" id="IPR019775">
    <property type="entry name" value="WD40_repeat_CS"/>
</dbReference>
<evidence type="ECO:0000256" key="1">
    <source>
        <dbReference type="ARBA" id="ARBA00022574"/>
    </source>
</evidence>
<dbReference type="Proteomes" id="UP000001514">
    <property type="component" value="Unassembled WGS sequence"/>
</dbReference>
<evidence type="ECO:0000313" key="4">
    <source>
        <dbReference type="EMBL" id="EFJ11988.1"/>
    </source>
</evidence>
<dbReference type="PANTHER" id="PTHR14604">
    <property type="entry name" value="WD40 REPEAT PF20"/>
    <property type="match status" value="1"/>
</dbReference>
<dbReference type="EMBL" id="GL377642">
    <property type="protein sequence ID" value="EFJ11988.1"/>
    <property type="molecule type" value="Genomic_DNA"/>
</dbReference>
<dbReference type="SUPFAM" id="SSF50978">
    <property type="entry name" value="WD40 repeat-like"/>
    <property type="match status" value="1"/>
</dbReference>
<proteinExistence type="predicted"/>
<feature type="repeat" description="WD" evidence="3">
    <location>
        <begin position="430"/>
        <end position="471"/>
    </location>
</feature>
<feature type="repeat" description="WD" evidence="3">
    <location>
        <begin position="350"/>
        <end position="383"/>
    </location>
</feature>
<dbReference type="InterPro" id="IPR001680">
    <property type="entry name" value="WD40_rpt"/>
</dbReference>
<evidence type="ECO:0000313" key="5">
    <source>
        <dbReference type="Proteomes" id="UP000001514"/>
    </source>
</evidence>
<accession>D8SUE2</accession>
<dbReference type="PRINTS" id="PR00320">
    <property type="entry name" value="GPROTEINBRPT"/>
</dbReference>
<feature type="repeat" description="WD" evidence="3">
    <location>
        <begin position="388"/>
        <end position="429"/>
    </location>
</feature>
<dbReference type="OMA" id="VSDDETW"/>
<dbReference type="InterPro" id="IPR015943">
    <property type="entry name" value="WD40/YVTN_repeat-like_dom_sf"/>
</dbReference>
<sequence>MLGTDKPFLLCFLSGTQFRGPGKGKQGTDAAVTRKPEVADDFVRNFLIRMGMTKTVATFETEWYQIREKKRILDSQIGLVPDEYVRSMKQDEIVTSLQHQLKQANLLAQYRHEMLEKLRRERNVHRMHHRRIAQEKNRLIVDVKRLRKHYAQYEPIIRELKKKYDTLMRTKSMIALERDRLQALVIACFSLLLFLQLAASESGSESSYGTGTVSSKAKSAKDLAARSSSMSGQIYRAADPLSIPRAVSAISQEPTIVKTFVLQKTFKGHTMPISNVVLHPKKPVGVTASDDSTWQMWGLPAGDLIMTGDGHKSWVAGIDFHPNGMQLSSSSGDCTVKVWSFEKACCIHTFSDHTQAVWGVSYHNSGEVLASASMDHTARIWDLCRGTLRGHVDSVNGCIWQPYNSILCTASSDKTVSLWDARSSLCVQTFYGHQSSCNHAAFDPKGETVVSVDANGIVKIWDIRKVAEYATIDVGPHPANKCAVDKSGYVVAIASSDSTIKCFQTYGEVVPIREFQGHTDAVQAVVFDRAGKYMVSAGSDCTFRIWGP</sequence>
<dbReference type="Gramene" id="EFJ11988">
    <property type="protein sequence ID" value="EFJ11988"/>
    <property type="gene ID" value="SELMODRAFT_125093"/>
</dbReference>
<dbReference type="PROSITE" id="PS50294">
    <property type="entry name" value="WD_REPEATS_REGION"/>
    <property type="match status" value="5"/>
</dbReference>
<dbReference type="SMART" id="SM00320">
    <property type="entry name" value="WD40"/>
    <property type="match status" value="7"/>
</dbReference>
<organism evidence="5">
    <name type="scientific">Selaginella moellendorffii</name>
    <name type="common">Spikemoss</name>
    <dbReference type="NCBI Taxonomy" id="88036"/>
    <lineage>
        <taxon>Eukaryota</taxon>
        <taxon>Viridiplantae</taxon>
        <taxon>Streptophyta</taxon>
        <taxon>Embryophyta</taxon>
        <taxon>Tracheophyta</taxon>
        <taxon>Lycopodiopsida</taxon>
        <taxon>Selaginellales</taxon>
        <taxon>Selaginellaceae</taxon>
        <taxon>Selaginella</taxon>
    </lineage>
</organism>
<evidence type="ECO:0000256" key="3">
    <source>
        <dbReference type="PROSITE-ProRule" id="PRU00221"/>
    </source>
</evidence>
<protein>
    <submittedName>
        <fullName evidence="4">Uncharacterized protein</fullName>
    </submittedName>
</protein>
<dbReference type="KEGG" id="smo:SELMODRAFT_125093"/>
<dbReference type="PROSITE" id="PS50082">
    <property type="entry name" value="WD_REPEATS_2"/>
    <property type="match status" value="6"/>
</dbReference>
<dbReference type="PANTHER" id="PTHR14604:SF3">
    <property type="entry name" value="SPERM-ASSOCIATED ANTIGEN 16 PROTEIN"/>
    <property type="match status" value="1"/>
</dbReference>
<reference evidence="4 5" key="1">
    <citation type="journal article" date="2011" name="Science">
        <title>The Selaginella genome identifies genetic changes associated with the evolution of vascular plants.</title>
        <authorList>
            <person name="Banks J.A."/>
            <person name="Nishiyama T."/>
            <person name="Hasebe M."/>
            <person name="Bowman J.L."/>
            <person name="Gribskov M."/>
            <person name="dePamphilis C."/>
            <person name="Albert V.A."/>
            <person name="Aono N."/>
            <person name="Aoyama T."/>
            <person name="Ambrose B.A."/>
            <person name="Ashton N.W."/>
            <person name="Axtell M.J."/>
            <person name="Barker E."/>
            <person name="Barker M.S."/>
            <person name="Bennetzen J.L."/>
            <person name="Bonawitz N.D."/>
            <person name="Chapple C."/>
            <person name="Cheng C."/>
            <person name="Correa L.G."/>
            <person name="Dacre M."/>
            <person name="DeBarry J."/>
            <person name="Dreyer I."/>
            <person name="Elias M."/>
            <person name="Engstrom E.M."/>
            <person name="Estelle M."/>
            <person name="Feng L."/>
            <person name="Finet C."/>
            <person name="Floyd S.K."/>
            <person name="Frommer W.B."/>
            <person name="Fujita T."/>
            <person name="Gramzow L."/>
            <person name="Gutensohn M."/>
            <person name="Harholt J."/>
            <person name="Hattori M."/>
            <person name="Heyl A."/>
            <person name="Hirai T."/>
            <person name="Hiwatashi Y."/>
            <person name="Ishikawa M."/>
            <person name="Iwata M."/>
            <person name="Karol K.G."/>
            <person name="Koehler B."/>
            <person name="Kolukisaoglu U."/>
            <person name="Kubo M."/>
            <person name="Kurata T."/>
            <person name="Lalonde S."/>
            <person name="Li K."/>
            <person name="Li Y."/>
            <person name="Litt A."/>
            <person name="Lyons E."/>
            <person name="Manning G."/>
            <person name="Maruyama T."/>
            <person name="Michael T.P."/>
            <person name="Mikami K."/>
            <person name="Miyazaki S."/>
            <person name="Morinaga S."/>
            <person name="Murata T."/>
            <person name="Mueller-Roeber B."/>
            <person name="Nelson D.R."/>
            <person name="Obara M."/>
            <person name="Oguri Y."/>
            <person name="Olmstead R.G."/>
            <person name="Onodera N."/>
            <person name="Petersen B.L."/>
            <person name="Pils B."/>
            <person name="Prigge M."/>
            <person name="Rensing S.A."/>
            <person name="Riano-Pachon D.M."/>
            <person name="Roberts A.W."/>
            <person name="Sato Y."/>
            <person name="Scheller H.V."/>
            <person name="Schulz B."/>
            <person name="Schulz C."/>
            <person name="Shakirov E.V."/>
            <person name="Shibagaki N."/>
            <person name="Shinohara N."/>
            <person name="Shippen D.E."/>
            <person name="Soerensen I."/>
            <person name="Sotooka R."/>
            <person name="Sugimoto N."/>
            <person name="Sugita M."/>
            <person name="Sumikawa N."/>
            <person name="Tanurdzic M."/>
            <person name="Theissen G."/>
            <person name="Ulvskov P."/>
            <person name="Wakazuki S."/>
            <person name="Weng J.K."/>
            <person name="Willats W.W."/>
            <person name="Wipf D."/>
            <person name="Wolf P.G."/>
            <person name="Yang L."/>
            <person name="Zimmer A.D."/>
            <person name="Zhu Q."/>
            <person name="Mitros T."/>
            <person name="Hellsten U."/>
            <person name="Loque D."/>
            <person name="Otillar R."/>
            <person name="Salamov A."/>
            <person name="Schmutz J."/>
            <person name="Shapiro H."/>
            <person name="Lindquist E."/>
            <person name="Lucas S."/>
            <person name="Rokhsar D."/>
            <person name="Grigoriev I.V."/>
        </authorList>
    </citation>
    <scope>NUCLEOTIDE SEQUENCE [LARGE SCALE GENOMIC DNA]</scope>
</reference>
<keyword evidence="5" id="KW-1185">Reference proteome</keyword>
<dbReference type="HOGENOM" id="CLU_000288_57_18_1"/>
<dbReference type="Gene3D" id="2.130.10.10">
    <property type="entry name" value="YVTN repeat-like/Quinoprotein amine dehydrogenase"/>
    <property type="match status" value="2"/>
</dbReference>
<feature type="repeat" description="WD" evidence="3">
    <location>
        <begin position="308"/>
        <end position="349"/>
    </location>
</feature>
<dbReference type="CDD" id="cd00200">
    <property type="entry name" value="WD40"/>
    <property type="match status" value="1"/>
</dbReference>
<dbReference type="InterPro" id="IPR050995">
    <property type="entry name" value="WD-F-box_domain-protein"/>
</dbReference>
<gene>
    <name evidence="4" type="ORF">SELMODRAFT_125093</name>
</gene>
<evidence type="ECO:0000256" key="2">
    <source>
        <dbReference type="ARBA" id="ARBA00022737"/>
    </source>
</evidence>
<keyword evidence="1 3" id="KW-0853">WD repeat</keyword>